<evidence type="ECO:0000313" key="2">
    <source>
        <dbReference type="EMBL" id="JAD86881.1"/>
    </source>
</evidence>
<keyword evidence="1" id="KW-0472">Membrane</keyword>
<feature type="transmembrane region" description="Helical" evidence="1">
    <location>
        <begin position="18"/>
        <end position="35"/>
    </location>
</feature>
<name>A0A0A9DGA7_ARUDO</name>
<reference evidence="2" key="2">
    <citation type="journal article" date="2015" name="Data Brief">
        <title>Shoot transcriptome of the giant reed, Arundo donax.</title>
        <authorList>
            <person name="Barrero R.A."/>
            <person name="Guerrero F.D."/>
            <person name="Moolhuijzen P."/>
            <person name="Goolsby J.A."/>
            <person name="Tidwell J."/>
            <person name="Bellgard S.E."/>
            <person name="Bellgard M.I."/>
        </authorList>
    </citation>
    <scope>NUCLEOTIDE SEQUENCE</scope>
    <source>
        <tissue evidence="2">Shoot tissue taken approximately 20 cm above the soil surface</tissue>
    </source>
</reference>
<sequence length="38" mass="4444">MYYVLWATNLVRNNAEGVITRVLVLAVTNFIYFYITAM</sequence>
<organism evidence="2">
    <name type="scientific">Arundo donax</name>
    <name type="common">Giant reed</name>
    <name type="synonym">Donax arundinaceus</name>
    <dbReference type="NCBI Taxonomy" id="35708"/>
    <lineage>
        <taxon>Eukaryota</taxon>
        <taxon>Viridiplantae</taxon>
        <taxon>Streptophyta</taxon>
        <taxon>Embryophyta</taxon>
        <taxon>Tracheophyta</taxon>
        <taxon>Spermatophyta</taxon>
        <taxon>Magnoliopsida</taxon>
        <taxon>Liliopsida</taxon>
        <taxon>Poales</taxon>
        <taxon>Poaceae</taxon>
        <taxon>PACMAD clade</taxon>
        <taxon>Arundinoideae</taxon>
        <taxon>Arundineae</taxon>
        <taxon>Arundo</taxon>
    </lineage>
</organism>
<evidence type="ECO:0000256" key="1">
    <source>
        <dbReference type="SAM" id="Phobius"/>
    </source>
</evidence>
<reference evidence="2" key="1">
    <citation type="submission" date="2014-09" db="EMBL/GenBank/DDBJ databases">
        <authorList>
            <person name="Magalhaes I.L.F."/>
            <person name="Oliveira U."/>
            <person name="Santos F.R."/>
            <person name="Vidigal T.H.D.A."/>
            <person name="Brescovit A.D."/>
            <person name="Santos A.J."/>
        </authorList>
    </citation>
    <scope>NUCLEOTIDE SEQUENCE</scope>
    <source>
        <tissue evidence="2">Shoot tissue taken approximately 20 cm above the soil surface</tissue>
    </source>
</reference>
<keyword evidence="1" id="KW-1133">Transmembrane helix</keyword>
<proteinExistence type="predicted"/>
<accession>A0A0A9DGA7</accession>
<dbReference type="EMBL" id="GBRH01211014">
    <property type="protein sequence ID" value="JAD86881.1"/>
    <property type="molecule type" value="Transcribed_RNA"/>
</dbReference>
<protein>
    <submittedName>
        <fullName evidence="2">Uncharacterized protein</fullName>
    </submittedName>
</protein>
<keyword evidence="1" id="KW-0812">Transmembrane</keyword>
<dbReference type="AlphaFoldDB" id="A0A0A9DGA7"/>